<dbReference type="VEuPathDB" id="VectorBase:PPAPM1_006063"/>
<dbReference type="PANTHER" id="PTHR11534">
    <property type="entry name" value="MYOGENIC FACTOR"/>
    <property type="match status" value="1"/>
</dbReference>
<keyword evidence="6" id="KW-1185">Reference proteome</keyword>
<dbReference type="EMBL" id="AJVK01028714">
    <property type="status" value="NOT_ANNOTATED_CDS"/>
    <property type="molecule type" value="Genomic_DNA"/>
</dbReference>
<dbReference type="VEuPathDB" id="VectorBase:PPAI004517"/>
<dbReference type="InterPro" id="IPR039704">
    <property type="entry name" value="Myogenic_factor"/>
</dbReference>
<dbReference type="InterPro" id="IPR002546">
    <property type="entry name" value="MyoD_N"/>
</dbReference>
<dbReference type="PANTHER" id="PTHR11534:SF9">
    <property type="entry name" value="MYOGENIC-DETERMINATION PROTEIN"/>
    <property type="match status" value="1"/>
</dbReference>
<proteinExistence type="predicted"/>
<comment type="subcellular location">
    <subcellularLocation>
        <location evidence="1">Nucleus</location>
    </subcellularLocation>
</comment>
<evidence type="ECO:0000313" key="5">
    <source>
        <dbReference type="EnsemblMetazoa" id="PPAI004517-PA"/>
    </source>
</evidence>
<dbReference type="Proteomes" id="UP000092462">
    <property type="component" value="Unassembled WGS sequence"/>
</dbReference>
<dbReference type="GO" id="GO:0045663">
    <property type="term" value="P:positive regulation of myoblast differentiation"/>
    <property type="evidence" value="ECO:0007669"/>
    <property type="project" value="TreeGrafter"/>
</dbReference>
<evidence type="ECO:0000259" key="4">
    <source>
        <dbReference type="SMART" id="SM00520"/>
    </source>
</evidence>
<evidence type="ECO:0000256" key="2">
    <source>
        <dbReference type="ARBA" id="ARBA00023125"/>
    </source>
</evidence>
<sequence>MTKFSEKLCCKISPDPYKSNYEVSHKASPSVGDFYPHYGSSIQSQNERNIQVRTFNSDPDDNSLSSEEQHVLAPVGCSAGQSRPCLAWACKACKKKSVTVDRRKAATLRERRRLRKVTTSHGLFLERFFLKNVNEAFELLKRRTSTNPNQRLPKYIESLEDLLQETPPIRQSPDNIDEVSNQITRSQDYMSSHGIHNMSSCHEVSTEHTTGVLCTIEMC</sequence>
<dbReference type="GO" id="GO:0000981">
    <property type="term" value="F:DNA-binding transcription factor activity, RNA polymerase II-specific"/>
    <property type="evidence" value="ECO:0007669"/>
    <property type="project" value="TreeGrafter"/>
</dbReference>
<dbReference type="GO" id="GO:0007517">
    <property type="term" value="P:muscle organ development"/>
    <property type="evidence" value="ECO:0007669"/>
    <property type="project" value="InterPro"/>
</dbReference>
<dbReference type="GO" id="GO:0000978">
    <property type="term" value="F:RNA polymerase II cis-regulatory region sequence-specific DNA binding"/>
    <property type="evidence" value="ECO:0007669"/>
    <property type="project" value="TreeGrafter"/>
</dbReference>
<dbReference type="Pfam" id="PF01586">
    <property type="entry name" value="Basic"/>
    <property type="match status" value="1"/>
</dbReference>
<evidence type="ECO:0000256" key="1">
    <source>
        <dbReference type="ARBA" id="ARBA00004123"/>
    </source>
</evidence>
<keyword evidence="3" id="KW-0539">Nucleus</keyword>
<protein>
    <recommendedName>
        <fullName evidence="4">Myogenic muscle-specific protein N-terminal domain-containing protein</fullName>
    </recommendedName>
</protein>
<evidence type="ECO:0000313" key="6">
    <source>
        <dbReference type="Proteomes" id="UP000092462"/>
    </source>
</evidence>
<dbReference type="AlphaFoldDB" id="A0A1B0DA12"/>
<reference evidence="5" key="1">
    <citation type="submission" date="2022-08" db="UniProtKB">
        <authorList>
            <consortium name="EnsemblMetazoa"/>
        </authorList>
    </citation>
    <scope>IDENTIFICATION</scope>
    <source>
        <strain evidence="5">Israel</strain>
    </source>
</reference>
<dbReference type="EnsemblMetazoa" id="PPAI004517-RA">
    <property type="protein sequence ID" value="PPAI004517-PA"/>
    <property type="gene ID" value="PPAI004517"/>
</dbReference>
<feature type="domain" description="Myogenic muscle-specific protein N-terminal" evidence="4">
    <location>
        <begin position="1"/>
        <end position="106"/>
    </location>
</feature>
<dbReference type="GO" id="GO:0005634">
    <property type="term" value="C:nucleus"/>
    <property type="evidence" value="ECO:0007669"/>
    <property type="project" value="UniProtKB-SubCell"/>
</dbReference>
<evidence type="ECO:0000256" key="3">
    <source>
        <dbReference type="ARBA" id="ARBA00023242"/>
    </source>
</evidence>
<accession>A0A1B0DA12</accession>
<organism evidence="5 6">
    <name type="scientific">Phlebotomus papatasi</name>
    <name type="common">Sandfly</name>
    <dbReference type="NCBI Taxonomy" id="29031"/>
    <lineage>
        <taxon>Eukaryota</taxon>
        <taxon>Metazoa</taxon>
        <taxon>Ecdysozoa</taxon>
        <taxon>Arthropoda</taxon>
        <taxon>Hexapoda</taxon>
        <taxon>Insecta</taxon>
        <taxon>Pterygota</taxon>
        <taxon>Neoptera</taxon>
        <taxon>Endopterygota</taxon>
        <taxon>Diptera</taxon>
        <taxon>Nematocera</taxon>
        <taxon>Psychodoidea</taxon>
        <taxon>Psychodidae</taxon>
        <taxon>Phlebotomus</taxon>
        <taxon>Phlebotomus</taxon>
    </lineage>
</organism>
<keyword evidence="2" id="KW-0238">DNA-binding</keyword>
<name>A0A1B0DA12_PHLPP</name>
<dbReference type="SMART" id="SM00520">
    <property type="entry name" value="BASIC"/>
    <property type="match status" value="1"/>
</dbReference>